<keyword evidence="2" id="KW-1185">Reference proteome</keyword>
<protein>
    <submittedName>
        <fullName evidence="1">Restriction endonuclease subunit S</fullName>
        <ecNumber evidence="1">3.1.21.-</ecNumber>
    </submittedName>
</protein>
<reference evidence="1 2" key="1">
    <citation type="journal article" date="2024" name="Chem. Sci.">
        <title>Discovery of megapolipeptins by genome mining of a Burkholderiales bacteria collection.</title>
        <authorList>
            <person name="Paulo B.S."/>
            <person name="Recchia M.J.J."/>
            <person name="Lee S."/>
            <person name="Fergusson C.H."/>
            <person name="Romanowski S.B."/>
            <person name="Hernandez A."/>
            <person name="Krull N."/>
            <person name="Liu D.Y."/>
            <person name="Cavanagh H."/>
            <person name="Bos A."/>
            <person name="Gray C.A."/>
            <person name="Murphy B.T."/>
            <person name="Linington R.G."/>
            <person name="Eustaquio A.S."/>
        </authorList>
    </citation>
    <scope>NUCLEOTIDE SEQUENCE [LARGE SCALE GENOMIC DNA]</scope>
    <source>
        <strain evidence="1 2">RL18-126-BIB-B</strain>
    </source>
</reference>
<evidence type="ECO:0000313" key="1">
    <source>
        <dbReference type="EMBL" id="MFM0106964.1"/>
    </source>
</evidence>
<evidence type="ECO:0000313" key="2">
    <source>
        <dbReference type="Proteomes" id="UP001629235"/>
    </source>
</evidence>
<comment type="caution">
    <text evidence="1">The sequence shown here is derived from an EMBL/GenBank/DDBJ whole genome shotgun (WGS) entry which is preliminary data.</text>
</comment>
<dbReference type="Proteomes" id="UP001629235">
    <property type="component" value="Unassembled WGS sequence"/>
</dbReference>
<sequence length="442" mass="48366">MSSEWQQVHLQDIATEVTVGYVGPMASEYVESGIPFLRSLNIELFNINKNDLKYIRQDFHARIKKSALKPHDVVIVRTGKPGTCAVIPNWLEDANCSDLVIVRCGERIRPRFLCYWVNSAALHHIDSHTVGAVQQHFNVGAAKKMRVAVPSLAEQDSVVSVLGALDDRITLLRETNATLESIARALFKSWFVDFDPVRAKQDGRAPQGMDDATAALFPNGFEVSELGLVPRGWRIMALADVLANHGGTIQTGPFGSQLHASDYVESGIPVVMPKDIQGRRVSAASIACIGPQDADRLQRHKLKTGDIVFSRRGDVERHALISEREVGWLCGTGCLLVRPGPSCLSSSFLSMTLDAPRARQWLVRHAIGATMPNLNTSILGSVPVVLPDTKVLEIFEETVSATEAQLTQNSELANTLSSIRDTLLPRLISGQLRLSEAEALVA</sequence>
<name>A0ACC7NI22_9BURK</name>
<proteinExistence type="predicted"/>
<gene>
    <name evidence="1" type="ORF">PQR01_26620</name>
</gene>
<dbReference type="EC" id="3.1.21.-" evidence="1"/>
<accession>A0ACC7NI22</accession>
<keyword evidence="1" id="KW-0378">Hydrolase</keyword>
<keyword evidence="1" id="KW-0255">Endonuclease</keyword>
<organism evidence="1 2">
    <name type="scientific">Paraburkholderia rhynchosiae</name>
    <dbReference type="NCBI Taxonomy" id="487049"/>
    <lineage>
        <taxon>Bacteria</taxon>
        <taxon>Pseudomonadati</taxon>
        <taxon>Pseudomonadota</taxon>
        <taxon>Betaproteobacteria</taxon>
        <taxon>Burkholderiales</taxon>
        <taxon>Burkholderiaceae</taxon>
        <taxon>Paraburkholderia</taxon>
    </lineage>
</organism>
<keyword evidence="1" id="KW-0540">Nuclease</keyword>
<dbReference type="EMBL" id="JAQQDW010000067">
    <property type="protein sequence ID" value="MFM0106964.1"/>
    <property type="molecule type" value="Genomic_DNA"/>
</dbReference>